<accession>A0A6M3L6G7</accession>
<dbReference type="CDD" id="cd13926">
    <property type="entry name" value="N-acetylmuramidase_GH108"/>
    <property type="match status" value="1"/>
</dbReference>
<dbReference type="Pfam" id="PF05838">
    <property type="entry name" value="Glyco_hydro_108"/>
    <property type="match status" value="1"/>
</dbReference>
<dbReference type="Pfam" id="PF09374">
    <property type="entry name" value="PG_binding_3"/>
    <property type="match status" value="1"/>
</dbReference>
<keyword evidence="3" id="KW-0378">Hydrolase</keyword>
<reference evidence="3" key="1">
    <citation type="submission" date="2020-03" db="EMBL/GenBank/DDBJ databases">
        <title>The deep terrestrial virosphere.</title>
        <authorList>
            <person name="Holmfeldt K."/>
            <person name="Nilsson E."/>
            <person name="Simone D."/>
            <person name="Lopez-Fernandez M."/>
            <person name="Wu X."/>
            <person name="de Brujin I."/>
            <person name="Lundin D."/>
            <person name="Andersson A."/>
            <person name="Bertilsson S."/>
            <person name="Dopson M."/>
        </authorList>
    </citation>
    <scope>NUCLEOTIDE SEQUENCE</scope>
    <source>
        <strain evidence="3">MM415B02671</strain>
    </source>
</reference>
<gene>
    <name evidence="3" type="ORF">MM415B02671_0004</name>
</gene>
<organism evidence="3">
    <name type="scientific">viral metagenome</name>
    <dbReference type="NCBI Taxonomy" id="1070528"/>
    <lineage>
        <taxon>unclassified sequences</taxon>
        <taxon>metagenomes</taxon>
        <taxon>organismal metagenomes</taxon>
    </lineage>
</organism>
<dbReference type="InterPro" id="IPR023346">
    <property type="entry name" value="Lysozyme-like_dom_sf"/>
</dbReference>
<evidence type="ECO:0000259" key="2">
    <source>
        <dbReference type="Pfam" id="PF09374"/>
    </source>
</evidence>
<dbReference type="SUPFAM" id="SSF53955">
    <property type="entry name" value="Lysozyme-like"/>
    <property type="match status" value="1"/>
</dbReference>
<evidence type="ECO:0000259" key="1">
    <source>
        <dbReference type="Pfam" id="PF05838"/>
    </source>
</evidence>
<proteinExistence type="predicted"/>
<dbReference type="InterPro" id="IPR018537">
    <property type="entry name" value="Peptidoglycan-bd_3"/>
</dbReference>
<dbReference type="Gene3D" id="1.20.141.10">
    <property type="entry name" value="Chitosanase, subunit A, domain 1"/>
    <property type="match status" value="1"/>
</dbReference>
<dbReference type="InterPro" id="IPR008565">
    <property type="entry name" value="TtsA-like_GH18_dom"/>
</dbReference>
<dbReference type="EMBL" id="MT142807">
    <property type="protein sequence ID" value="QJA88845.1"/>
    <property type="molecule type" value="Genomic_DNA"/>
</dbReference>
<feature type="domain" description="Peptidoglycan binding" evidence="2">
    <location>
        <begin position="110"/>
        <end position="178"/>
    </location>
</feature>
<evidence type="ECO:0000313" key="3">
    <source>
        <dbReference type="EMBL" id="QJA88845.1"/>
    </source>
</evidence>
<sequence length="189" mass="21306">MEENFDKSLSFVLADEGKFSDVPADRGGPTNQGITLTTLIHYHAHFDYGDFDLDGDVDIDDIRLLDEPEEAAPVYRRYFWDVVRGDDLSSGVDYVIFDSAVNHGPRNAGIFLQRAVNRAGKKLMVDGSIGPITAKMVLECDRQGLITDILRERDIFYQKIVARDLSQETFSKGWKNRLAKVAVNSREFA</sequence>
<feature type="domain" description="TtsA-like Glycoside hydrolase family 108" evidence="1">
    <location>
        <begin position="10"/>
        <end position="104"/>
    </location>
</feature>
<protein>
    <submittedName>
        <fullName evidence="3">Putative glycoside hydrolase</fullName>
    </submittedName>
</protein>
<name>A0A6M3L6G7_9ZZZZ</name>
<dbReference type="AlphaFoldDB" id="A0A6M3L6G7"/>
<dbReference type="GO" id="GO:0016787">
    <property type="term" value="F:hydrolase activity"/>
    <property type="evidence" value="ECO:0007669"/>
    <property type="project" value="UniProtKB-KW"/>
</dbReference>